<accession>K0NKA2</accession>
<organism evidence="14 15">
    <name type="scientific">Desulfobacula toluolica (strain DSM 7467 / Tol2)</name>
    <dbReference type="NCBI Taxonomy" id="651182"/>
    <lineage>
        <taxon>Bacteria</taxon>
        <taxon>Pseudomonadati</taxon>
        <taxon>Thermodesulfobacteriota</taxon>
        <taxon>Desulfobacteria</taxon>
        <taxon>Desulfobacterales</taxon>
        <taxon>Desulfobacteraceae</taxon>
        <taxon>Desulfobacula</taxon>
    </lineage>
</organism>
<keyword evidence="15" id="KW-1185">Reference proteome</keyword>
<dbReference type="GO" id="GO:0009103">
    <property type="term" value="P:lipopolysaccharide biosynthetic process"/>
    <property type="evidence" value="ECO:0007669"/>
    <property type="project" value="UniProtKB-KW"/>
</dbReference>
<dbReference type="GO" id="GO:0008781">
    <property type="term" value="F:N-acylneuraminate cytidylyltransferase activity"/>
    <property type="evidence" value="ECO:0007669"/>
    <property type="project" value="TreeGrafter"/>
</dbReference>
<evidence type="ECO:0000256" key="3">
    <source>
        <dbReference type="ARBA" id="ARBA00005893"/>
    </source>
</evidence>
<dbReference type="Gene3D" id="3.40.50.1000">
    <property type="entry name" value="HAD superfamily/HAD-like"/>
    <property type="match status" value="1"/>
</dbReference>
<dbReference type="Pfam" id="PF08282">
    <property type="entry name" value="Hydrolase_3"/>
    <property type="match status" value="1"/>
</dbReference>
<evidence type="ECO:0000256" key="8">
    <source>
        <dbReference type="ARBA" id="ARBA00022801"/>
    </source>
</evidence>
<name>K0NKA2_DESTT</name>
<keyword evidence="10" id="KW-0448">Lipopolysaccharide biosynthesis</keyword>
<dbReference type="InterPro" id="IPR010023">
    <property type="entry name" value="KdsC_fam"/>
</dbReference>
<dbReference type="NCBIfam" id="TIGR01670">
    <property type="entry name" value="KdsC-phosphatas"/>
    <property type="match status" value="1"/>
</dbReference>
<feature type="binding site" evidence="12">
    <location>
        <position position="60"/>
    </location>
    <ligand>
        <name>substrate</name>
    </ligand>
</feature>
<evidence type="ECO:0000256" key="11">
    <source>
        <dbReference type="ARBA" id="ARBA00031051"/>
    </source>
</evidence>
<keyword evidence="9 13" id="KW-0460">Magnesium</keyword>
<dbReference type="SFLD" id="SFLDG01138">
    <property type="entry name" value="C1.6.2:_Deoxy-d-mannose-octulo"/>
    <property type="match status" value="1"/>
</dbReference>
<dbReference type="InterPro" id="IPR036412">
    <property type="entry name" value="HAD-like_sf"/>
</dbReference>
<feature type="binding site" evidence="12">
    <location>
        <position position="16"/>
    </location>
    <ligand>
        <name>substrate</name>
    </ligand>
</feature>
<proteinExistence type="inferred from homology"/>
<evidence type="ECO:0000313" key="15">
    <source>
        <dbReference type="Proteomes" id="UP000007347"/>
    </source>
</evidence>
<evidence type="ECO:0000256" key="9">
    <source>
        <dbReference type="ARBA" id="ARBA00022842"/>
    </source>
</evidence>
<evidence type="ECO:0000256" key="6">
    <source>
        <dbReference type="ARBA" id="ARBA00020092"/>
    </source>
</evidence>
<evidence type="ECO:0000256" key="12">
    <source>
        <dbReference type="PIRSR" id="PIRSR006118-1"/>
    </source>
</evidence>
<feature type="binding site" evidence="12">
    <location>
        <position position="45"/>
    </location>
    <ligand>
        <name>substrate</name>
    </ligand>
</feature>
<evidence type="ECO:0000256" key="4">
    <source>
        <dbReference type="ARBA" id="ARBA00011881"/>
    </source>
</evidence>
<keyword evidence="8 14" id="KW-0378">Hydrolase</keyword>
<dbReference type="KEGG" id="dto:TOL2_C21970"/>
<dbReference type="CDD" id="cd01630">
    <property type="entry name" value="HAD_KDO-like"/>
    <property type="match status" value="1"/>
</dbReference>
<dbReference type="InterPro" id="IPR050793">
    <property type="entry name" value="CMP-NeuNAc_synthase"/>
</dbReference>
<dbReference type="SFLD" id="SFLDG01136">
    <property type="entry name" value="C1.6:_Phosphoserine_Phosphatas"/>
    <property type="match status" value="1"/>
</dbReference>
<comment type="subunit">
    <text evidence="4">Homotetramer.</text>
</comment>
<evidence type="ECO:0000313" key="14">
    <source>
        <dbReference type="EMBL" id="CCK80358.1"/>
    </source>
</evidence>
<feature type="binding site" evidence="13">
    <location>
        <position position="107"/>
    </location>
    <ligand>
        <name>Mg(2+)</name>
        <dbReference type="ChEBI" id="CHEBI:18420"/>
    </ligand>
</feature>
<dbReference type="PIRSF" id="PIRSF006118">
    <property type="entry name" value="KDO8-P_Ptase"/>
    <property type="match status" value="1"/>
</dbReference>
<dbReference type="HOGENOM" id="CLU_106694_0_1_7"/>
<dbReference type="STRING" id="651182.TOL2_C21970"/>
<feature type="binding site" evidence="12">
    <location>
        <position position="84"/>
    </location>
    <ligand>
        <name>substrate</name>
    </ligand>
</feature>
<keyword evidence="7 13" id="KW-0479">Metal-binding</keyword>
<feature type="binding site" evidence="13">
    <location>
        <position position="14"/>
    </location>
    <ligand>
        <name>Mg(2+)</name>
        <dbReference type="ChEBI" id="CHEBI:18420"/>
    </ligand>
</feature>
<comment type="catalytic activity">
    <reaction evidence="1">
        <text>3-deoxy-alpha-D-manno-2-octulosonate-8-phosphate + H2O = 3-deoxy-alpha-D-manno-oct-2-ulosonate + phosphate</text>
        <dbReference type="Rhea" id="RHEA:11500"/>
        <dbReference type="ChEBI" id="CHEBI:15377"/>
        <dbReference type="ChEBI" id="CHEBI:43474"/>
        <dbReference type="ChEBI" id="CHEBI:85985"/>
        <dbReference type="ChEBI" id="CHEBI:85986"/>
        <dbReference type="EC" id="3.1.3.45"/>
    </reaction>
</comment>
<dbReference type="InterPro" id="IPR023214">
    <property type="entry name" value="HAD_sf"/>
</dbReference>
<dbReference type="GO" id="GO:0046872">
    <property type="term" value="F:metal ion binding"/>
    <property type="evidence" value="ECO:0007669"/>
    <property type="project" value="UniProtKB-KW"/>
</dbReference>
<evidence type="ECO:0000256" key="10">
    <source>
        <dbReference type="ARBA" id="ARBA00022985"/>
    </source>
</evidence>
<sequence>MKTKLANIDLLLLDVDGVLTDGSITYSDSGEQIKSFHSRDGLGLRLLMDAGIGVGIITGRKSKALEYRCENLGITLLFDGIKDKSKALDSITALTGTALEKIAFVGDDLIDLPVMKRVGLSFCVPEAPEEVKKHSDIITIQKGGRGAVREICDNILKAKGLWDIILNQYLL</sequence>
<dbReference type="EC" id="3.1.3.45" evidence="5"/>
<dbReference type="AlphaFoldDB" id="K0NKA2"/>
<comment type="similarity">
    <text evidence="3">Belongs to the KdsC family.</text>
</comment>
<dbReference type="PANTHER" id="PTHR21485">
    <property type="entry name" value="HAD SUPERFAMILY MEMBERS CMAS AND KDSC"/>
    <property type="match status" value="1"/>
</dbReference>
<dbReference type="SFLD" id="SFLDS00003">
    <property type="entry name" value="Haloacid_Dehalogenase"/>
    <property type="match status" value="1"/>
</dbReference>
<dbReference type="EMBL" id="FO203503">
    <property type="protein sequence ID" value="CCK80358.1"/>
    <property type="molecule type" value="Genomic_DNA"/>
</dbReference>
<dbReference type="SUPFAM" id="SSF56784">
    <property type="entry name" value="HAD-like"/>
    <property type="match status" value="1"/>
</dbReference>
<feature type="binding site" evidence="12">
    <location>
        <position position="68"/>
    </location>
    <ligand>
        <name>substrate</name>
    </ligand>
</feature>
<dbReference type="OrthoDB" id="9805604at2"/>
<dbReference type="GO" id="GO:0019143">
    <property type="term" value="F:3-deoxy-manno-octulosonate-8-phosphatase activity"/>
    <property type="evidence" value="ECO:0007669"/>
    <property type="project" value="UniProtKB-EC"/>
</dbReference>
<evidence type="ECO:0000256" key="2">
    <source>
        <dbReference type="ARBA" id="ARBA00001946"/>
    </source>
</evidence>
<evidence type="ECO:0000256" key="1">
    <source>
        <dbReference type="ARBA" id="ARBA00000898"/>
    </source>
</evidence>
<dbReference type="RefSeq" id="WP_014957670.1">
    <property type="nucleotide sequence ID" value="NC_018645.1"/>
</dbReference>
<protein>
    <recommendedName>
        <fullName evidence="6">3-deoxy-D-manno-octulosonate 8-phosphate phosphatase KdsC</fullName>
        <ecNumber evidence="5">3.1.3.45</ecNumber>
    </recommendedName>
    <alternativeName>
        <fullName evidence="11">KDO 8-P phosphatase</fullName>
    </alternativeName>
</protein>
<comment type="cofactor">
    <cofactor evidence="2 13">
        <name>Mg(2+)</name>
        <dbReference type="ChEBI" id="CHEBI:18420"/>
    </cofactor>
</comment>
<dbReference type="PANTHER" id="PTHR21485:SF6">
    <property type="entry name" value="N-ACYLNEURAMINATE CYTIDYLYLTRANSFERASE-RELATED"/>
    <property type="match status" value="1"/>
</dbReference>
<dbReference type="Proteomes" id="UP000007347">
    <property type="component" value="Chromosome"/>
</dbReference>
<evidence type="ECO:0000256" key="5">
    <source>
        <dbReference type="ARBA" id="ARBA00013066"/>
    </source>
</evidence>
<dbReference type="FunFam" id="3.40.50.1000:FF:000029">
    <property type="entry name" value="3-deoxy-D-manno-octulosonate 8-phosphate phosphatase KdsC"/>
    <property type="match status" value="1"/>
</dbReference>
<evidence type="ECO:0000256" key="7">
    <source>
        <dbReference type="ARBA" id="ARBA00022723"/>
    </source>
</evidence>
<dbReference type="PATRIC" id="fig|651182.5.peg.2603"/>
<reference evidence="14 15" key="1">
    <citation type="journal article" date="2013" name="Environ. Microbiol.">
        <title>Complete genome, catabolic sub-proteomes and key-metabolites of Desulfobacula toluolica Tol2, a marine, aromatic compound-degrading, sulfate-reducing bacterium.</title>
        <authorList>
            <person name="Wohlbrand L."/>
            <person name="Jacob J.H."/>
            <person name="Kube M."/>
            <person name="Mussmann M."/>
            <person name="Jarling R."/>
            <person name="Beck A."/>
            <person name="Amann R."/>
            <person name="Wilkes H."/>
            <person name="Reinhardt R."/>
            <person name="Rabus R."/>
        </authorList>
    </citation>
    <scope>NUCLEOTIDE SEQUENCE [LARGE SCALE GENOMIC DNA]</scope>
    <source>
        <strain evidence="15">DSM 7467 / Tol2</strain>
    </source>
</reference>
<evidence type="ECO:0000256" key="13">
    <source>
        <dbReference type="PIRSR" id="PIRSR006118-2"/>
    </source>
</evidence>
<gene>
    <name evidence="14" type="primary">kdsC</name>
    <name evidence="14" type="ordered locus">TOL2_C21970</name>
</gene>